<dbReference type="AlphaFoldDB" id="A0A4R8VZ16"/>
<dbReference type="Proteomes" id="UP000297907">
    <property type="component" value="Unassembled WGS sequence"/>
</dbReference>
<gene>
    <name evidence="1" type="ORF">E3O42_15500</name>
</gene>
<dbReference type="Gene3D" id="1.10.10.10">
    <property type="entry name" value="Winged helix-like DNA-binding domain superfamily/Winged helix DNA-binding domain"/>
    <property type="match status" value="1"/>
</dbReference>
<sequence>MVPRSAPSYRTLASISRITLLLHLQRRGTMTVGDLAEAAGLHSNTAREHLQRLVDDGFITCQPEIRETKGRPRMLYSAAAGAAEPGSVRAVKADVAHRRGDLVRKLLPLAAVDSSPRQCQMDALDDHLDQSGFDSDHDPDGTHVHLHDCPYSEMVKLHPEVCTVHFGLIKSLLEQTDGPLRAERMHPLAGPDTCTLDLLVRVLEPALAQETSPPVVVYAPADY</sequence>
<dbReference type="InterPro" id="IPR011991">
    <property type="entry name" value="ArsR-like_HTH"/>
</dbReference>
<protein>
    <submittedName>
        <fullName evidence="1">Winged helix-turn-helix transcriptional regulator</fullName>
    </submittedName>
</protein>
<evidence type="ECO:0000313" key="2">
    <source>
        <dbReference type="Proteomes" id="UP000297907"/>
    </source>
</evidence>
<dbReference type="RefSeq" id="WP_134454808.1">
    <property type="nucleotide sequence ID" value="NZ_SOFL01000051.1"/>
</dbReference>
<accession>A0A4R8VZ16</accession>
<proteinExistence type="predicted"/>
<dbReference type="OrthoDB" id="3399802at2"/>
<reference evidence="1 2" key="1">
    <citation type="submission" date="2019-03" db="EMBL/GenBank/DDBJ databases">
        <title>Genomics of glacier-inhabiting Cryobacterium strains.</title>
        <authorList>
            <person name="Liu Q."/>
            <person name="Xin Y.-H."/>
        </authorList>
    </citation>
    <scope>NUCLEOTIDE SEQUENCE [LARGE SCALE GENOMIC DNA]</scope>
    <source>
        <strain evidence="1 2">RHLS22-1</strain>
    </source>
</reference>
<evidence type="ECO:0000313" key="1">
    <source>
        <dbReference type="EMBL" id="TFB98036.1"/>
    </source>
</evidence>
<keyword evidence="2" id="KW-1185">Reference proteome</keyword>
<dbReference type="Pfam" id="PF12840">
    <property type="entry name" value="HTH_20"/>
    <property type="match status" value="1"/>
</dbReference>
<dbReference type="InterPro" id="IPR036390">
    <property type="entry name" value="WH_DNA-bd_sf"/>
</dbReference>
<dbReference type="SUPFAM" id="SSF46785">
    <property type="entry name" value="Winged helix' DNA-binding domain"/>
    <property type="match status" value="1"/>
</dbReference>
<name>A0A4R8VZ16_9MICO</name>
<dbReference type="EMBL" id="SOFL01000051">
    <property type="protein sequence ID" value="TFB98036.1"/>
    <property type="molecule type" value="Genomic_DNA"/>
</dbReference>
<dbReference type="InterPro" id="IPR036388">
    <property type="entry name" value="WH-like_DNA-bd_sf"/>
</dbReference>
<organism evidence="1 2">
    <name type="scientific">Cryobacterium adonitolivorans</name>
    <dbReference type="NCBI Taxonomy" id="1259189"/>
    <lineage>
        <taxon>Bacteria</taxon>
        <taxon>Bacillati</taxon>
        <taxon>Actinomycetota</taxon>
        <taxon>Actinomycetes</taxon>
        <taxon>Micrococcales</taxon>
        <taxon>Microbacteriaceae</taxon>
        <taxon>Cryobacterium</taxon>
    </lineage>
</organism>
<comment type="caution">
    <text evidence="1">The sequence shown here is derived from an EMBL/GenBank/DDBJ whole genome shotgun (WGS) entry which is preliminary data.</text>
</comment>
<dbReference type="CDD" id="cd00090">
    <property type="entry name" value="HTH_ARSR"/>
    <property type="match status" value="1"/>
</dbReference>